<organism evidence="3 4">
    <name type="scientific">Corynebacterium oculi</name>
    <dbReference type="NCBI Taxonomy" id="1544416"/>
    <lineage>
        <taxon>Bacteria</taxon>
        <taxon>Bacillati</taxon>
        <taxon>Actinomycetota</taxon>
        <taxon>Actinomycetes</taxon>
        <taxon>Mycobacteriales</taxon>
        <taxon>Corynebacteriaceae</taxon>
        <taxon>Corynebacterium</taxon>
    </lineage>
</organism>
<keyword evidence="4" id="KW-1185">Reference proteome</keyword>
<protein>
    <recommendedName>
        <fullName evidence="5">DUF4190 domain-containing protein</fullName>
    </recommendedName>
</protein>
<name>A0A0Q0U147_9CORY</name>
<feature type="transmembrane region" description="Helical" evidence="2">
    <location>
        <begin position="207"/>
        <end position="229"/>
    </location>
</feature>
<accession>A0A0Q0U147</accession>
<dbReference type="OrthoDB" id="4428183at2"/>
<comment type="caution">
    <text evidence="3">The sequence shown here is derived from an EMBL/GenBank/DDBJ whole genome shotgun (WGS) entry which is preliminary data.</text>
</comment>
<evidence type="ECO:0008006" key="5">
    <source>
        <dbReference type="Google" id="ProtNLM"/>
    </source>
</evidence>
<proteinExistence type="predicted"/>
<dbReference type="Proteomes" id="UP000050517">
    <property type="component" value="Unassembled WGS sequence"/>
</dbReference>
<sequence length="262" mass="27229">MTSSEKNPYAKKPETPESSDASEKKPEDSSAPLIAVPMDAPGQSESPGEGEKPEGKKKAAPAAWPGLEQAAAEGKTAVEKAPRIPTPEEEEAKKAAAAQQAQQGTAATKEPAKGDAKPGEEADVPALVQVPHTSTEPDEGWTAAAVEKNPLASWSLGLGIASLLSLFLLFPPLLVGLAGIIVGALAVRKAKKNTTEGRRMGMSVAGLVMSGVAFTISLIITIVGVIFFVRYSPDIVDCSEKYPAGFEQDQCIAEVIDGAIGR</sequence>
<dbReference type="STRING" id="1544416.Cocul_00572"/>
<feature type="compositionally biased region" description="Low complexity" evidence="1">
    <location>
        <begin position="95"/>
        <end position="109"/>
    </location>
</feature>
<dbReference type="PATRIC" id="fig|1544416.3.peg.577"/>
<dbReference type="RefSeq" id="WP_055121761.1">
    <property type="nucleotide sequence ID" value="NZ_LKST01000001.1"/>
</dbReference>
<feature type="region of interest" description="Disordered" evidence="1">
    <location>
        <begin position="1"/>
        <end position="121"/>
    </location>
</feature>
<feature type="transmembrane region" description="Helical" evidence="2">
    <location>
        <begin position="154"/>
        <end position="187"/>
    </location>
</feature>
<evidence type="ECO:0000313" key="3">
    <source>
        <dbReference type="EMBL" id="KQB85433.1"/>
    </source>
</evidence>
<evidence type="ECO:0000313" key="4">
    <source>
        <dbReference type="Proteomes" id="UP000050517"/>
    </source>
</evidence>
<keyword evidence="2" id="KW-0812">Transmembrane</keyword>
<keyword evidence="2" id="KW-0472">Membrane</keyword>
<reference evidence="3 4" key="1">
    <citation type="submission" date="2015-10" db="EMBL/GenBank/DDBJ databases">
        <title>Corynebacteirum lowii and Corynebacterium oculi species nova, derived from human clinical disease and and emended description of Corynebacterium mastiditis.</title>
        <authorList>
            <person name="Bernard K."/>
            <person name="Pacheco A.L."/>
            <person name="Mcdougall C."/>
            <person name="Burtx T."/>
            <person name="Weibe D."/>
            <person name="Tyler S."/>
            <person name="Olson A.B."/>
            <person name="Cnockaert M."/>
            <person name="Eguchi H."/>
            <person name="Kuwahara T."/>
            <person name="Nakayama-Imaohji H."/>
            <person name="Boudewijins M."/>
            <person name="Van Hoecke F."/>
            <person name="Bernier A.-M."/>
            <person name="Vandamme P."/>
        </authorList>
    </citation>
    <scope>NUCLEOTIDE SEQUENCE [LARGE SCALE GENOMIC DNA]</scope>
    <source>
        <strain evidence="3 4">NML 130210</strain>
    </source>
</reference>
<gene>
    <name evidence="3" type="ORF">Cocul_00572</name>
</gene>
<evidence type="ECO:0000256" key="2">
    <source>
        <dbReference type="SAM" id="Phobius"/>
    </source>
</evidence>
<dbReference type="AlphaFoldDB" id="A0A0Q0U147"/>
<feature type="compositionally biased region" description="Basic and acidic residues" evidence="1">
    <location>
        <begin position="110"/>
        <end position="120"/>
    </location>
</feature>
<feature type="compositionally biased region" description="Basic and acidic residues" evidence="1">
    <location>
        <begin position="11"/>
        <end position="28"/>
    </location>
</feature>
<dbReference type="EMBL" id="LKST01000001">
    <property type="protein sequence ID" value="KQB85433.1"/>
    <property type="molecule type" value="Genomic_DNA"/>
</dbReference>
<evidence type="ECO:0000256" key="1">
    <source>
        <dbReference type="SAM" id="MobiDB-lite"/>
    </source>
</evidence>
<keyword evidence="2" id="KW-1133">Transmembrane helix</keyword>